<dbReference type="InterPro" id="IPR005123">
    <property type="entry name" value="Oxoglu/Fe-dep_dioxygenase_dom"/>
</dbReference>
<dbReference type="Pfam" id="PF14226">
    <property type="entry name" value="DIOX_N"/>
    <property type="match status" value="1"/>
</dbReference>
<evidence type="ECO:0000259" key="2">
    <source>
        <dbReference type="PROSITE" id="PS51471"/>
    </source>
</evidence>
<keyword evidence="4" id="KW-1185">Reference proteome</keyword>
<comment type="similarity">
    <text evidence="1">Belongs to the iron/ascorbate-dependent oxidoreductase family.</text>
</comment>
<dbReference type="SUPFAM" id="SSF51197">
    <property type="entry name" value="Clavaminate synthase-like"/>
    <property type="match status" value="1"/>
</dbReference>
<dbReference type="InterPro" id="IPR027443">
    <property type="entry name" value="IPNS-like_sf"/>
</dbReference>
<dbReference type="Pfam" id="PF03171">
    <property type="entry name" value="2OG-FeII_Oxy"/>
    <property type="match status" value="1"/>
</dbReference>
<dbReference type="PANTHER" id="PTHR47990">
    <property type="entry name" value="2-OXOGLUTARATE (2OG) AND FE(II)-DEPENDENT OXYGENASE SUPERFAMILY PROTEIN-RELATED"/>
    <property type="match status" value="1"/>
</dbReference>
<reference evidence="3" key="1">
    <citation type="journal article" date="2021" name="Open Biol.">
        <title>Shared evolutionary footprints suggest mitochondrial oxidative damage underlies multiple complex I losses in fungi.</title>
        <authorList>
            <person name="Schikora-Tamarit M.A."/>
            <person name="Marcet-Houben M."/>
            <person name="Nosek J."/>
            <person name="Gabaldon T."/>
        </authorList>
    </citation>
    <scope>NUCLEOTIDE SEQUENCE</scope>
    <source>
        <strain evidence="3">CBS6075</strain>
    </source>
</reference>
<dbReference type="InterPro" id="IPR026992">
    <property type="entry name" value="DIOX_N"/>
</dbReference>
<evidence type="ECO:0000256" key="1">
    <source>
        <dbReference type="RuleBase" id="RU003682"/>
    </source>
</evidence>
<dbReference type="Gene3D" id="2.60.120.330">
    <property type="entry name" value="B-lactam Antibiotic, Isopenicillin N Synthase, Chain"/>
    <property type="match status" value="1"/>
</dbReference>
<reference evidence="3" key="2">
    <citation type="submission" date="2021-01" db="EMBL/GenBank/DDBJ databases">
        <authorList>
            <person name="Schikora-Tamarit M.A."/>
        </authorList>
    </citation>
    <scope>NUCLEOTIDE SEQUENCE</scope>
    <source>
        <strain evidence="3">CBS6075</strain>
    </source>
</reference>
<keyword evidence="1" id="KW-0560">Oxidoreductase</keyword>
<feature type="domain" description="Fe2OG dioxygenase" evidence="2">
    <location>
        <begin position="169"/>
        <end position="287"/>
    </location>
</feature>
<proteinExistence type="inferred from homology"/>
<keyword evidence="1" id="KW-0408">Iron</keyword>
<dbReference type="Proteomes" id="UP000769157">
    <property type="component" value="Unassembled WGS sequence"/>
</dbReference>
<gene>
    <name evidence="3" type="ORF">OGAPHI_000564</name>
</gene>
<dbReference type="InterPro" id="IPR050231">
    <property type="entry name" value="Iron_ascorbate_oxido_reductase"/>
</dbReference>
<accession>A0A9P8T9Y9</accession>
<dbReference type="RefSeq" id="XP_046064640.1">
    <property type="nucleotide sequence ID" value="XM_046206862.1"/>
</dbReference>
<dbReference type="InterPro" id="IPR044861">
    <property type="entry name" value="IPNS-like_FE2OG_OXY"/>
</dbReference>
<dbReference type="GO" id="GO:0044283">
    <property type="term" value="P:small molecule biosynthetic process"/>
    <property type="evidence" value="ECO:0007669"/>
    <property type="project" value="UniProtKB-ARBA"/>
</dbReference>
<evidence type="ECO:0000313" key="4">
    <source>
        <dbReference type="Proteomes" id="UP000769157"/>
    </source>
</evidence>
<dbReference type="GO" id="GO:0046872">
    <property type="term" value="F:metal ion binding"/>
    <property type="evidence" value="ECO:0007669"/>
    <property type="project" value="UniProtKB-KW"/>
</dbReference>
<dbReference type="PROSITE" id="PS51471">
    <property type="entry name" value="FE2OG_OXY"/>
    <property type="match status" value="1"/>
</dbReference>
<protein>
    <recommendedName>
        <fullName evidence="2">Fe2OG dioxygenase domain-containing protein</fullName>
    </recommendedName>
</protein>
<dbReference type="GO" id="GO:0016491">
    <property type="term" value="F:oxidoreductase activity"/>
    <property type="evidence" value="ECO:0007669"/>
    <property type="project" value="UniProtKB-KW"/>
</dbReference>
<dbReference type="EMBL" id="JAEUBE010000070">
    <property type="protein sequence ID" value="KAH3671341.1"/>
    <property type="molecule type" value="Genomic_DNA"/>
</dbReference>
<sequence length="325" mass="37358">MTVSEDGYIERDIPKISLKDSKNRREEIKSQLFDAAKTAGFFTLYEQDCPSKDDIEEMFLLSQKFFGLPLDKKTKTPHIKLLNSGFESCSQIRPSTGTADQKESLQLQYHRINQNWPEEEDVGSEWRVKTQEFMEKCQKISNFVMELFAEALGYPSDFFTRAHDITKPTAQTTLRLLHYFDTTGKTFTGNHWRAGPHTDFDCLTLLFQKSGSHGLEVCPGRETHTDFGYSDKWTPVPAFTGEIVINIGDMLMSWSDDILKSNFHRVRLPLPGEDQSDRYTIAFFNQANTDVVIQGPLKKYPAVTGKEFIEEAMRKNFERLQMVSS</sequence>
<comment type="caution">
    <text evidence="3">The sequence shown here is derived from an EMBL/GenBank/DDBJ whole genome shotgun (WGS) entry which is preliminary data.</text>
</comment>
<evidence type="ECO:0000313" key="3">
    <source>
        <dbReference type="EMBL" id="KAH3671341.1"/>
    </source>
</evidence>
<keyword evidence="1" id="KW-0479">Metal-binding</keyword>
<name>A0A9P8T9Y9_9ASCO</name>
<dbReference type="AlphaFoldDB" id="A0A9P8T9Y9"/>
<organism evidence="3 4">
    <name type="scientific">Ogataea philodendri</name>
    <dbReference type="NCBI Taxonomy" id="1378263"/>
    <lineage>
        <taxon>Eukaryota</taxon>
        <taxon>Fungi</taxon>
        <taxon>Dikarya</taxon>
        <taxon>Ascomycota</taxon>
        <taxon>Saccharomycotina</taxon>
        <taxon>Pichiomycetes</taxon>
        <taxon>Pichiales</taxon>
        <taxon>Pichiaceae</taxon>
        <taxon>Ogataea</taxon>
    </lineage>
</organism>
<dbReference type="OrthoDB" id="288590at2759"/>
<dbReference type="GeneID" id="70232532"/>